<feature type="transmembrane region" description="Helical" evidence="2">
    <location>
        <begin position="146"/>
        <end position="169"/>
    </location>
</feature>
<dbReference type="PANTHER" id="PTHR28013">
    <property type="entry name" value="PROTEIN DCV1-RELATED"/>
    <property type="match status" value="1"/>
</dbReference>
<dbReference type="PANTHER" id="PTHR28013:SF7">
    <property type="entry name" value="PALI-DOMAIN-CONTAINING PROTEIN"/>
    <property type="match status" value="1"/>
</dbReference>
<dbReference type="AlphaFoldDB" id="A0A3M7ITZ8"/>
<feature type="transmembrane region" description="Helical" evidence="2">
    <location>
        <begin position="189"/>
        <end position="212"/>
    </location>
</feature>
<organism evidence="3 4">
    <name type="scientific">Hortaea werneckii</name>
    <name type="common">Black yeast</name>
    <name type="synonym">Cladosporium werneckii</name>
    <dbReference type="NCBI Taxonomy" id="91943"/>
    <lineage>
        <taxon>Eukaryota</taxon>
        <taxon>Fungi</taxon>
        <taxon>Dikarya</taxon>
        <taxon>Ascomycota</taxon>
        <taxon>Pezizomycotina</taxon>
        <taxon>Dothideomycetes</taxon>
        <taxon>Dothideomycetidae</taxon>
        <taxon>Mycosphaerellales</taxon>
        <taxon>Teratosphaeriaceae</taxon>
        <taxon>Hortaea</taxon>
    </lineage>
</organism>
<proteinExistence type="predicted"/>
<feature type="transmembrane region" description="Helical" evidence="2">
    <location>
        <begin position="12"/>
        <end position="35"/>
    </location>
</feature>
<evidence type="ECO:0000313" key="3">
    <source>
        <dbReference type="EMBL" id="RMZ28978.1"/>
    </source>
</evidence>
<evidence type="ECO:0000313" key="4">
    <source>
        <dbReference type="Proteomes" id="UP000281677"/>
    </source>
</evidence>
<evidence type="ECO:0008006" key="5">
    <source>
        <dbReference type="Google" id="ProtNLM"/>
    </source>
</evidence>
<name>A0A3M7ITZ8_HORWE</name>
<feature type="region of interest" description="Disordered" evidence="1">
    <location>
        <begin position="221"/>
        <end position="252"/>
    </location>
</feature>
<dbReference type="OrthoDB" id="2354757at2759"/>
<keyword evidence="2" id="KW-0812">Transmembrane</keyword>
<dbReference type="GO" id="GO:0005886">
    <property type="term" value="C:plasma membrane"/>
    <property type="evidence" value="ECO:0007669"/>
    <property type="project" value="InterPro"/>
</dbReference>
<protein>
    <recommendedName>
        <fullName evidence="5">Pali-domain-containing protein</fullName>
    </recommendedName>
</protein>
<dbReference type="GO" id="GO:0035838">
    <property type="term" value="C:growing cell tip"/>
    <property type="evidence" value="ECO:0007669"/>
    <property type="project" value="TreeGrafter"/>
</dbReference>
<sequence length="252" mass="26989">MALANFAKKLHWVGVFFLFVASMLMLFVTLSAPIINNLSLLRVSLNNGTLEHPSSVTFGTYGYCILNVGEDRNDDYCPRRNIGYSPSRTITAITSSSAHPFSEVSSGTATSLTRVMVLHPIITGLSFIAFLLSLGSGIIGSLAGAFVAAIAWVLTLIALACGFSLFGIVRHHVNDDENGIRAHASFGSAIWLLLASFVLLFFGMVVVLSTCVSVRREKKRAGAGTGRESGAAPAATPTETPTEKRKKRFGIF</sequence>
<dbReference type="Pfam" id="PF06687">
    <property type="entry name" value="SUR7"/>
    <property type="match status" value="1"/>
</dbReference>
<gene>
    <name evidence="3" type="ORF">D0859_06935</name>
</gene>
<dbReference type="InterPro" id="IPR009571">
    <property type="entry name" value="SUR7/Rim9-like_fungi"/>
</dbReference>
<dbReference type="GO" id="GO:0032153">
    <property type="term" value="C:cell division site"/>
    <property type="evidence" value="ECO:0007669"/>
    <property type="project" value="TreeGrafter"/>
</dbReference>
<dbReference type="VEuPathDB" id="FungiDB:BTJ68_04528"/>
<reference evidence="3 4" key="1">
    <citation type="journal article" date="2018" name="BMC Genomics">
        <title>Genomic evidence for intraspecific hybridization in a clonal and extremely halotolerant yeast.</title>
        <authorList>
            <person name="Gostincar C."/>
            <person name="Stajich J.E."/>
            <person name="Zupancic J."/>
            <person name="Zalar P."/>
            <person name="Gunde-Cimerman N."/>
        </authorList>
    </citation>
    <scope>NUCLEOTIDE SEQUENCE [LARGE SCALE GENOMIC DNA]</scope>
    <source>
        <strain evidence="3 4">EXF-120</strain>
    </source>
</reference>
<keyword evidence="2" id="KW-0472">Membrane</keyword>
<feature type="compositionally biased region" description="Low complexity" evidence="1">
    <location>
        <begin position="231"/>
        <end position="240"/>
    </location>
</feature>
<evidence type="ECO:0000256" key="2">
    <source>
        <dbReference type="SAM" id="Phobius"/>
    </source>
</evidence>
<keyword evidence="2" id="KW-1133">Transmembrane helix</keyword>
<comment type="caution">
    <text evidence="3">The sequence shown here is derived from an EMBL/GenBank/DDBJ whole genome shotgun (WGS) entry which is preliminary data.</text>
</comment>
<dbReference type="InterPro" id="IPR051380">
    <property type="entry name" value="pH-response_reg_palI/RIM9"/>
</dbReference>
<dbReference type="Proteomes" id="UP000281677">
    <property type="component" value="Unassembled WGS sequence"/>
</dbReference>
<dbReference type="Gene3D" id="1.20.140.150">
    <property type="match status" value="1"/>
</dbReference>
<dbReference type="EMBL" id="QWIT01000183">
    <property type="protein sequence ID" value="RMZ28978.1"/>
    <property type="molecule type" value="Genomic_DNA"/>
</dbReference>
<evidence type="ECO:0000256" key="1">
    <source>
        <dbReference type="SAM" id="MobiDB-lite"/>
    </source>
</evidence>
<accession>A0A3M7ITZ8</accession>
<feature type="transmembrane region" description="Helical" evidence="2">
    <location>
        <begin position="117"/>
        <end position="139"/>
    </location>
</feature>